<feature type="domain" description="FAD dependent oxidoreductase" evidence="2">
    <location>
        <begin position="2"/>
        <end position="331"/>
    </location>
</feature>
<dbReference type="InterPro" id="IPR036188">
    <property type="entry name" value="FAD/NAD-bd_sf"/>
</dbReference>
<dbReference type="EMBL" id="FXYD01000001">
    <property type="protein sequence ID" value="SMX31452.1"/>
    <property type="molecule type" value="Genomic_DNA"/>
</dbReference>
<dbReference type="InterPro" id="IPR006076">
    <property type="entry name" value="FAD-dep_OxRdtase"/>
</dbReference>
<dbReference type="RefSeq" id="WP_093994841.1">
    <property type="nucleotide sequence ID" value="NZ_FXYD01000001.1"/>
</dbReference>
<dbReference type="GO" id="GO:0005737">
    <property type="term" value="C:cytoplasm"/>
    <property type="evidence" value="ECO:0007669"/>
    <property type="project" value="TreeGrafter"/>
</dbReference>
<evidence type="ECO:0000313" key="3">
    <source>
        <dbReference type="EMBL" id="SMX31452.1"/>
    </source>
</evidence>
<dbReference type="OrthoDB" id="8993739at2"/>
<gene>
    <name evidence="3" type="primary">mlr_3</name>
    <name evidence="3" type="ORF">OCA8868_00368</name>
</gene>
<sequence>MKVVVIGAGIIGASIAYNLSLSGADVTVITCNSAAATDASFGWINASFYADEGHHRLRVAGMEAYARLRASQPDLPITMQGALWWEEQGRGLTKKHDALSDLGYPVEKMEKVAVCNQEPELRDLPEELLLFPTEGVAESGALASVLLAASGAHLVSGVRVKSIAQQDRAVCGVETQMGFIAADKVVVAAGNGAPDILATVDVTLPMLIRPGAMVTTKPIAGKVSSVLVTAHGEVRQLTDGRLMASATANHQSDSASEVFETPDEIVRRVLGWLDPMIADEPLEWDSVTLAYRPVPQDGLPVIGAVGPDGLHVAVMHSGVTLAAITGEAVAAEVLGNSDAFDVLLASYRPSRFQ</sequence>
<evidence type="ECO:0000256" key="1">
    <source>
        <dbReference type="ARBA" id="ARBA00023002"/>
    </source>
</evidence>
<protein>
    <submittedName>
        <fullName evidence="3">4-methylaminobutanoate oxidase (Formaldehyde-forming)</fullName>
        <ecNumber evidence="3">1.5.3.19</ecNumber>
    </submittedName>
</protein>
<organism evidence="3 4">
    <name type="scientific">Octadecabacter ascidiaceicola</name>
    <dbReference type="NCBI Taxonomy" id="1655543"/>
    <lineage>
        <taxon>Bacteria</taxon>
        <taxon>Pseudomonadati</taxon>
        <taxon>Pseudomonadota</taxon>
        <taxon>Alphaproteobacteria</taxon>
        <taxon>Rhodobacterales</taxon>
        <taxon>Roseobacteraceae</taxon>
        <taxon>Octadecabacter</taxon>
    </lineage>
</organism>
<dbReference type="AlphaFoldDB" id="A0A238JNI9"/>
<dbReference type="Pfam" id="PF01266">
    <property type="entry name" value="DAO"/>
    <property type="match status" value="1"/>
</dbReference>
<dbReference type="Proteomes" id="UP000203464">
    <property type="component" value="Unassembled WGS sequence"/>
</dbReference>
<dbReference type="PANTHER" id="PTHR13847:SF289">
    <property type="entry name" value="GLYCINE OXIDASE"/>
    <property type="match status" value="1"/>
</dbReference>
<proteinExistence type="predicted"/>
<dbReference type="EC" id="1.5.3.19" evidence="3"/>
<evidence type="ECO:0000259" key="2">
    <source>
        <dbReference type="Pfam" id="PF01266"/>
    </source>
</evidence>
<keyword evidence="1 3" id="KW-0560">Oxidoreductase</keyword>
<dbReference type="PANTHER" id="PTHR13847">
    <property type="entry name" value="SARCOSINE DEHYDROGENASE-RELATED"/>
    <property type="match status" value="1"/>
</dbReference>
<reference evidence="4" key="1">
    <citation type="submission" date="2017-05" db="EMBL/GenBank/DDBJ databases">
        <authorList>
            <person name="Rodrigo-Torres L."/>
            <person name="Arahal R. D."/>
            <person name="Lucena T."/>
        </authorList>
    </citation>
    <scope>NUCLEOTIDE SEQUENCE [LARGE SCALE GENOMIC DNA]</scope>
    <source>
        <strain evidence="4">CECT 8868</strain>
    </source>
</reference>
<dbReference type="Gene3D" id="3.30.9.10">
    <property type="entry name" value="D-Amino Acid Oxidase, subunit A, domain 2"/>
    <property type="match status" value="1"/>
</dbReference>
<dbReference type="GO" id="GO:0102317">
    <property type="term" value="F:4-methylaminobutyrate oxidase (demethylating) activity"/>
    <property type="evidence" value="ECO:0007669"/>
    <property type="project" value="UniProtKB-EC"/>
</dbReference>
<accession>A0A238JNI9</accession>
<name>A0A238JNI9_9RHOB</name>
<dbReference type="SUPFAM" id="SSF51905">
    <property type="entry name" value="FAD/NAD(P)-binding domain"/>
    <property type="match status" value="1"/>
</dbReference>
<dbReference type="Gene3D" id="3.50.50.60">
    <property type="entry name" value="FAD/NAD(P)-binding domain"/>
    <property type="match status" value="1"/>
</dbReference>
<evidence type="ECO:0000313" key="4">
    <source>
        <dbReference type="Proteomes" id="UP000203464"/>
    </source>
</evidence>
<keyword evidence="4" id="KW-1185">Reference proteome</keyword>